<dbReference type="GO" id="GO:0003723">
    <property type="term" value="F:RNA binding"/>
    <property type="evidence" value="ECO:0007669"/>
    <property type="project" value="InterPro"/>
</dbReference>
<dbReference type="SUPFAM" id="SSF55315">
    <property type="entry name" value="L30e-like"/>
    <property type="match status" value="1"/>
</dbReference>
<dbReference type="AlphaFoldDB" id="A0A1L2JM74"/>
<evidence type="ECO:0000259" key="3">
    <source>
        <dbReference type="Pfam" id="PF01248"/>
    </source>
</evidence>
<protein>
    <submittedName>
        <fullName evidence="4">Ribosomal protein L30E</fullName>
    </submittedName>
</protein>
<sequence>MADLDREIWLAYSTGKVIVGARKVIRQLKTGNEKPKVIILANNAPETLKKEIEYLAHLTGVPVIIHNGGSLGLGRAMRKPFFVAAAAVMEEGESSITEVVTT</sequence>
<evidence type="ECO:0000256" key="2">
    <source>
        <dbReference type="ARBA" id="ARBA00023274"/>
    </source>
</evidence>
<dbReference type="GO" id="GO:0005840">
    <property type="term" value="C:ribosome"/>
    <property type="evidence" value="ECO:0007669"/>
    <property type="project" value="UniProtKB-KW"/>
</dbReference>
<evidence type="ECO:0000256" key="1">
    <source>
        <dbReference type="ARBA" id="ARBA00022980"/>
    </source>
</evidence>
<dbReference type="InterPro" id="IPR004038">
    <property type="entry name" value="Ribosomal_eL8/eL30/eS12/Gad45"/>
</dbReference>
<dbReference type="EMBL" id="KX764977">
    <property type="protein sequence ID" value="AOZ56064.1"/>
    <property type="molecule type" value="Genomic_DNA"/>
</dbReference>
<dbReference type="PANTHER" id="PTHR11449">
    <property type="entry name" value="RIBOSOMAL PROTEIN L30"/>
    <property type="match status" value="1"/>
</dbReference>
<dbReference type="NCBIfam" id="NF002172">
    <property type="entry name" value="PRK01018.1"/>
    <property type="match status" value="1"/>
</dbReference>
<dbReference type="InterPro" id="IPR029064">
    <property type="entry name" value="Ribosomal_eL30-like_sf"/>
</dbReference>
<dbReference type="InterPro" id="IPR039109">
    <property type="entry name" value="Ribosomal_eL30-like"/>
</dbReference>
<dbReference type="Gene3D" id="3.30.1330.30">
    <property type="match status" value="1"/>
</dbReference>
<keyword evidence="2" id="KW-0687">Ribonucleoprotein</keyword>
<name>A0A1L2JM74_9CREN</name>
<feature type="domain" description="Ribosomal protein eL8/eL30/eS12/Gadd45" evidence="3">
    <location>
        <begin position="6"/>
        <end position="96"/>
    </location>
</feature>
<proteinExistence type="predicted"/>
<dbReference type="GO" id="GO:1990904">
    <property type="term" value="C:ribonucleoprotein complex"/>
    <property type="evidence" value="ECO:0007669"/>
    <property type="project" value="UniProtKB-KW"/>
</dbReference>
<reference evidence="4" key="1">
    <citation type="journal article" date="2017" name="Nature">
        <title>Metagenomic exploration of ASGARD archaea illuminates the origin of cellular complexity in eukaryotes.</title>
        <authorList>
            <person name="Zaremba-Niedzwiedzka K."/>
            <person name="Caceres E.F."/>
            <person name="Saw J.H.W."/>
            <person name="Backstrom D."/>
            <person name="Juzokaite L."/>
            <person name="Vancaester E."/>
            <person name="Seitz K.W."/>
            <person name="Anantharaman K."/>
            <person name="Starnawski P."/>
            <person name="Kjeldsen K.U."/>
            <person name="Stott M.B."/>
            <person name="Nunoura T."/>
            <person name="Banfield J.F."/>
            <person name="Schramm A."/>
            <person name="Baker B.J."/>
            <person name="Spang A."/>
            <person name="Ettema T.J.G."/>
        </authorList>
    </citation>
    <scope>NUCLEOTIDE SEQUENCE</scope>
    <source>
        <strain evidence="4">TIV_2</strain>
    </source>
</reference>
<evidence type="ECO:0000313" key="4">
    <source>
        <dbReference type="EMBL" id="AOZ56064.1"/>
    </source>
</evidence>
<keyword evidence="1 4" id="KW-0689">Ribosomal protein</keyword>
<organism evidence="4">
    <name type="scientific">uncultured korarchaeote</name>
    <dbReference type="NCBI Taxonomy" id="161241"/>
    <lineage>
        <taxon>Archaea</taxon>
        <taxon>Thermoproteota</taxon>
        <taxon>environmental samples</taxon>
    </lineage>
</organism>
<dbReference type="Pfam" id="PF01248">
    <property type="entry name" value="Ribosomal_L7Ae"/>
    <property type="match status" value="1"/>
</dbReference>
<accession>A0A1L2JM74</accession>